<sequence>MAIIGTFTTSDAGFTGTLRTLTLTVPVAVRRVEKDSDKAPDFRVYRTDDGYEFGAAWQKISREDRPYASVKLDDPSLPAPIYASLIESDVAGQFNLIWSR</sequence>
<dbReference type="Proteomes" id="UP000016568">
    <property type="component" value="Unassembled WGS sequence"/>
</dbReference>
<protein>
    <recommendedName>
        <fullName evidence="3">DUF736 domain-containing protein</fullName>
    </recommendedName>
</protein>
<dbReference type="eggNOG" id="COG5489">
    <property type="taxonomic scope" value="Bacteria"/>
</dbReference>
<gene>
    <name evidence="1" type="ORF">NT2_04_02840</name>
</gene>
<evidence type="ECO:0008006" key="3">
    <source>
        <dbReference type="Google" id="ProtNLM"/>
    </source>
</evidence>
<dbReference type="OrthoDB" id="9800788at2"/>
<accession>U2Y6S2</accession>
<comment type="caution">
    <text evidence="1">The sequence shown here is derived from an EMBL/GenBank/DDBJ whole genome shotgun (WGS) entry which is preliminary data.</text>
</comment>
<dbReference type="AlphaFoldDB" id="U2Y6S2"/>
<dbReference type="Pfam" id="PF05284">
    <property type="entry name" value="DUF736"/>
    <property type="match status" value="1"/>
</dbReference>
<evidence type="ECO:0000313" key="2">
    <source>
        <dbReference type="Proteomes" id="UP000016568"/>
    </source>
</evidence>
<dbReference type="InterPro" id="IPR007948">
    <property type="entry name" value="DUF736"/>
</dbReference>
<reference evidence="1 2" key="1">
    <citation type="submission" date="2013-09" db="EMBL/GenBank/DDBJ databases">
        <title>Whole genome shotgun sequence of Novosphingobium tardaugens NBRC 16725.</title>
        <authorList>
            <person name="Isaki S."/>
            <person name="Hosoyama A."/>
            <person name="Tsuchikane K."/>
            <person name="Katsumata H."/>
            <person name="Ando Y."/>
            <person name="Yamazaki S."/>
            <person name="Fujita N."/>
        </authorList>
    </citation>
    <scope>NUCLEOTIDE SEQUENCE [LARGE SCALE GENOMIC DNA]</scope>
    <source>
        <strain evidence="1 2">NBRC 16725</strain>
    </source>
</reference>
<dbReference type="RefSeq" id="WP_021689778.1">
    <property type="nucleotide sequence ID" value="NZ_BASZ01000004.1"/>
</dbReference>
<dbReference type="EMBL" id="BASZ01000004">
    <property type="protein sequence ID" value="GAD48871.1"/>
    <property type="molecule type" value="Genomic_DNA"/>
</dbReference>
<keyword evidence="2" id="KW-1185">Reference proteome</keyword>
<dbReference type="KEGG" id="ntd:EGO55_08875"/>
<organism evidence="1 2">
    <name type="scientific">Caenibius tardaugens NBRC 16725</name>
    <dbReference type="NCBI Taxonomy" id="1219035"/>
    <lineage>
        <taxon>Bacteria</taxon>
        <taxon>Pseudomonadati</taxon>
        <taxon>Pseudomonadota</taxon>
        <taxon>Alphaproteobacteria</taxon>
        <taxon>Sphingomonadales</taxon>
        <taxon>Erythrobacteraceae</taxon>
        <taxon>Caenibius</taxon>
    </lineage>
</organism>
<name>U2Y6S2_9SPHN</name>
<proteinExistence type="predicted"/>
<evidence type="ECO:0000313" key="1">
    <source>
        <dbReference type="EMBL" id="GAD48871.1"/>
    </source>
</evidence>